<dbReference type="GO" id="GO:0003700">
    <property type="term" value="F:DNA-binding transcription factor activity"/>
    <property type="evidence" value="ECO:0007669"/>
    <property type="project" value="InterPro"/>
</dbReference>
<keyword evidence="4" id="KW-0804">Transcription</keyword>
<dbReference type="SUPFAM" id="SSF51182">
    <property type="entry name" value="RmlC-like cupins"/>
    <property type="match status" value="1"/>
</dbReference>
<sequence length="250" mass="28146">MTGNFLVAESTLIDARSHFARHYHTMDQLAWPQHGGLSVRVADAWWRVTQHHLVWIPAHTEHEVWNDGADVLLSLYVAPSLRPHGRRWSRPLSLQVNDLSGALIRHLCTNESSSIREQLSLALLRDVLEHSPENHDVLALPSHPSAHRVAEQLLADPASPRTIEDWAEQVGVSSRTLLRCFLNDTGTTFTKWRTRARTYHAARLLAEGWSVQDAAVAVGYATATGFIKAYRSTFGTTPAHHAARRRRQDL</sequence>
<evidence type="ECO:0000259" key="7">
    <source>
        <dbReference type="PROSITE" id="PS01124"/>
    </source>
</evidence>
<comment type="caution">
    <text evidence="8">The sequence shown here is derived from an EMBL/GenBank/DDBJ whole genome shotgun (WGS) entry which is preliminary data.</text>
</comment>
<evidence type="ECO:0000256" key="5">
    <source>
        <dbReference type="ARBA" id="ARBA00074140"/>
    </source>
</evidence>
<dbReference type="Proteomes" id="UP000280819">
    <property type="component" value="Unassembled WGS sequence"/>
</dbReference>
<keyword evidence="2" id="KW-0805">Transcription regulation</keyword>
<dbReference type="EMBL" id="RQZG01000002">
    <property type="protein sequence ID" value="RRD06610.1"/>
    <property type="molecule type" value="Genomic_DNA"/>
</dbReference>
<dbReference type="PROSITE" id="PS01124">
    <property type="entry name" value="HTH_ARAC_FAMILY_2"/>
    <property type="match status" value="1"/>
</dbReference>
<dbReference type="GO" id="GO:0043565">
    <property type="term" value="F:sequence-specific DNA binding"/>
    <property type="evidence" value="ECO:0007669"/>
    <property type="project" value="InterPro"/>
</dbReference>
<evidence type="ECO:0000313" key="9">
    <source>
        <dbReference type="Proteomes" id="UP000280819"/>
    </source>
</evidence>
<dbReference type="Gene3D" id="2.60.120.10">
    <property type="entry name" value="Jelly Rolls"/>
    <property type="match status" value="1"/>
</dbReference>
<keyword evidence="3" id="KW-0238">DNA-binding</keyword>
<reference evidence="8 9" key="1">
    <citation type="submission" date="2018-11" db="EMBL/GenBank/DDBJ databases">
        <title>Genomes From Bacteria Associated with the Canine Oral Cavity: a Test Case for Automated Genome-Based Taxonomic Assignment.</title>
        <authorList>
            <person name="Coil D.A."/>
            <person name="Jospin G."/>
            <person name="Darling A.E."/>
            <person name="Wallis C."/>
            <person name="Davis I.J."/>
            <person name="Harris S."/>
            <person name="Eisen J.A."/>
            <person name="Holcombe L.J."/>
            <person name="O'Flynn C."/>
        </authorList>
    </citation>
    <scope>NUCLEOTIDE SEQUENCE [LARGE SCALE GENOMIC DNA]</scope>
    <source>
        <strain evidence="8 9">OH887_COT-365</strain>
    </source>
</reference>
<dbReference type="AlphaFoldDB" id="A0A3P1TBC4"/>
<gene>
    <name evidence="8" type="ORF">EII34_03000</name>
</gene>
<evidence type="ECO:0000256" key="4">
    <source>
        <dbReference type="ARBA" id="ARBA00023163"/>
    </source>
</evidence>
<dbReference type="InterPro" id="IPR011051">
    <property type="entry name" value="RmlC_Cupin_sf"/>
</dbReference>
<evidence type="ECO:0000256" key="3">
    <source>
        <dbReference type="ARBA" id="ARBA00023125"/>
    </source>
</evidence>
<dbReference type="PANTHER" id="PTHR11019:SF199">
    <property type="entry name" value="HTH-TYPE TRANSCRIPTIONAL REGULATOR NIMR"/>
    <property type="match status" value="1"/>
</dbReference>
<keyword evidence="1" id="KW-0678">Repressor</keyword>
<feature type="domain" description="HTH araC/xylS-type" evidence="7">
    <location>
        <begin position="147"/>
        <end position="244"/>
    </location>
</feature>
<dbReference type="InterPro" id="IPR018060">
    <property type="entry name" value="HTH_AraC"/>
</dbReference>
<evidence type="ECO:0000313" key="8">
    <source>
        <dbReference type="EMBL" id="RRD06610.1"/>
    </source>
</evidence>
<dbReference type="SUPFAM" id="SSF46689">
    <property type="entry name" value="Homeodomain-like"/>
    <property type="match status" value="1"/>
</dbReference>
<proteinExistence type="predicted"/>
<dbReference type="InterPro" id="IPR009057">
    <property type="entry name" value="Homeodomain-like_sf"/>
</dbReference>
<dbReference type="PANTHER" id="PTHR11019">
    <property type="entry name" value="HTH-TYPE TRANSCRIPTIONAL REGULATOR NIMR"/>
    <property type="match status" value="1"/>
</dbReference>
<dbReference type="FunFam" id="1.10.10.60:FF:000132">
    <property type="entry name" value="AraC family transcriptional regulator"/>
    <property type="match status" value="1"/>
</dbReference>
<dbReference type="Gene3D" id="1.10.10.60">
    <property type="entry name" value="Homeodomain-like"/>
    <property type="match status" value="2"/>
</dbReference>
<protein>
    <recommendedName>
        <fullName evidence="5">HTH-type transcriptional regulator RipA</fullName>
    </recommendedName>
    <alternativeName>
        <fullName evidence="6">Repressor of iron proteins A</fullName>
    </alternativeName>
</protein>
<dbReference type="SMART" id="SM00342">
    <property type="entry name" value="HTH_ARAC"/>
    <property type="match status" value="1"/>
</dbReference>
<evidence type="ECO:0000256" key="6">
    <source>
        <dbReference type="ARBA" id="ARBA00079449"/>
    </source>
</evidence>
<evidence type="ECO:0000256" key="1">
    <source>
        <dbReference type="ARBA" id="ARBA00022491"/>
    </source>
</evidence>
<organism evidence="8 9">
    <name type="scientific">Arachnia propionica</name>
    <dbReference type="NCBI Taxonomy" id="1750"/>
    <lineage>
        <taxon>Bacteria</taxon>
        <taxon>Bacillati</taxon>
        <taxon>Actinomycetota</taxon>
        <taxon>Actinomycetes</taxon>
        <taxon>Propionibacteriales</taxon>
        <taxon>Propionibacteriaceae</taxon>
        <taxon>Arachnia</taxon>
    </lineage>
</organism>
<evidence type="ECO:0000256" key="2">
    <source>
        <dbReference type="ARBA" id="ARBA00023015"/>
    </source>
</evidence>
<dbReference type="Pfam" id="PF12833">
    <property type="entry name" value="HTH_18"/>
    <property type="match status" value="1"/>
</dbReference>
<accession>A0A3P1TBC4</accession>
<name>A0A3P1TBC4_9ACTN</name>
<dbReference type="InterPro" id="IPR014710">
    <property type="entry name" value="RmlC-like_jellyroll"/>
</dbReference>